<comment type="catalytic activity">
    <reaction evidence="7 9">
        <text>L-methionyl-[protein] + [thioredoxin]-disulfide + H2O = L-methionyl-(R)-S-oxide-[protein] + [thioredoxin]-dithiol</text>
        <dbReference type="Rhea" id="RHEA:24164"/>
        <dbReference type="Rhea" id="RHEA-COMP:10698"/>
        <dbReference type="Rhea" id="RHEA-COMP:10700"/>
        <dbReference type="Rhea" id="RHEA-COMP:12313"/>
        <dbReference type="Rhea" id="RHEA-COMP:12314"/>
        <dbReference type="ChEBI" id="CHEBI:15377"/>
        <dbReference type="ChEBI" id="CHEBI:16044"/>
        <dbReference type="ChEBI" id="CHEBI:29950"/>
        <dbReference type="ChEBI" id="CHEBI:45764"/>
        <dbReference type="ChEBI" id="CHEBI:50058"/>
        <dbReference type="EC" id="1.8.4.12"/>
    </reaction>
</comment>
<organism evidence="13 14">
    <name type="scientific">Campylobacter gracilis RM3268</name>
    <dbReference type="NCBI Taxonomy" id="553220"/>
    <lineage>
        <taxon>Bacteria</taxon>
        <taxon>Pseudomonadati</taxon>
        <taxon>Campylobacterota</taxon>
        <taxon>Epsilonproteobacteria</taxon>
        <taxon>Campylobacterales</taxon>
        <taxon>Campylobacteraceae</taxon>
        <taxon>Campylobacter</taxon>
    </lineage>
</organism>
<dbReference type="SUPFAM" id="SSF51316">
    <property type="entry name" value="Mss4-like"/>
    <property type="match status" value="1"/>
</dbReference>
<evidence type="ECO:0000259" key="12">
    <source>
        <dbReference type="PROSITE" id="PS51790"/>
    </source>
</evidence>
<dbReference type="eggNOG" id="COG0229">
    <property type="taxonomic scope" value="Bacteria"/>
</dbReference>
<dbReference type="PANTHER" id="PTHR10173:SF52">
    <property type="entry name" value="METHIONINE-R-SULFOXIDE REDUCTASE B1"/>
    <property type="match status" value="1"/>
</dbReference>
<keyword evidence="14" id="KW-1185">Reference proteome</keyword>
<dbReference type="EC" id="1.8.4.11" evidence="10"/>
<dbReference type="EMBL" id="ACYG01000032">
    <property type="protein sequence ID" value="EEV16217.1"/>
    <property type="molecule type" value="Genomic_DNA"/>
</dbReference>
<dbReference type="GO" id="GO:0008113">
    <property type="term" value="F:peptide-methionine (S)-S-oxide reductase activity"/>
    <property type="evidence" value="ECO:0007669"/>
    <property type="project" value="UniProtKB-UniRule"/>
</dbReference>
<comment type="caution">
    <text evidence="9">Lacks conserved residue(s) required for the propagation of feature annotation.</text>
</comment>
<evidence type="ECO:0000313" key="14">
    <source>
        <dbReference type="Proteomes" id="UP000005709"/>
    </source>
</evidence>
<dbReference type="AlphaFoldDB" id="C8PLA5"/>
<dbReference type="GO" id="GO:0006979">
    <property type="term" value="P:response to oxidative stress"/>
    <property type="evidence" value="ECO:0007669"/>
    <property type="project" value="InterPro"/>
</dbReference>
<protein>
    <recommendedName>
        <fullName evidence="9 10">Multifunctional fusion protein</fullName>
    </recommendedName>
    <domain>
        <recommendedName>
            <fullName evidence="10">Peptide methionine sulfoxide reductase MsrA</fullName>
            <shortName evidence="10">Protein-methionine-S-oxide reductase</shortName>
            <ecNumber evidence="10">1.8.4.11</ecNumber>
        </recommendedName>
        <alternativeName>
            <fullName evidence="10">Peptide-methionine (S)-S-oxide reductase</fullName>
            <shortName evidence="10">Peptide Met(O) reductase</shortName>
        </alternativeName>
    </domain>
    <domain>
        <recommendedName>
            <fullName evidence="9">Peptide methionine sulfoxide reductase MsrB</fullName>
            <ecNumber evidence="9">1.8.4.12</ecNumber>
        </recommendedName>
        <alternativeName>
            <fullName evidence="9">Peptide-methionine (R)-S-oxide reductase</fullName>
        </alternativeName>
    </domain>
</protein>
<feature type="chain" id="PRO_5002990027" description="Multifunctional fusion protein" evidence="11">
    <location>
        <begin position="21"/>
        <end position="355"/>
    </location>
</feature>
<dbReference type="GO" id="GO:0033743">
    <property type="term" value="F:peptide-methionine (R)-S-oxide reductase activity"/>
    <property type="evidence" value="ECO:0007669"/>
    <property type="project" value="UniProtKB-UniRule"/>
</dbReference>
<comment type="similarity">
    <text evidence="1">In the C-terminal section; belongs to the MsrB Met sulfoxide reductase family.</text>
</comment>
<dbReference type="InterPro" id="IPR002569">
    <property type="entry name" value="Met_Sox_Rdtase_MsrA_dom"/>
</dbReference>
<keyword evidence="4" id="KW-0511">Multifunctional enzyme</keyword>
<dbReference type="InterPro" id="IPR011057">
    <property type="entry name" value="Mss4-like_sf"/>
</dbReference>
<dbReference type="InterPro" id="IPR036509">
    <property type="entry name" value="Met_Sox_Rdtase_MsrA_sf"/>
</dbReference>
<dbReference type="Gene3D" id="2.170.150.20">
    <property type="entry name" value="Peptide methionine sulfoxide reductase"/>
    <property type="match status" value="1"/>
</dbReference>
<feature type="domain" description="MsrB" evidence="12">
    <location>
        <begin position="216"/>
        <end position="339"/>
    </location>
</feature>
<dbReference type="PANTHER" id="PTHR10173">
    <property type="entry name" value="METHIONINE SULFOXIDE REDUCTASE"/>
    <property type="match status" value="1"/>
</dbReference>
<dbReference type="GO" id="GO:0033744">
    <property type="term" value="F:L-methionine:thioredoxin-disulfide S-oxidoreductase activity"/>
    <property type="evidence" value="ECO:0007669"/>
    <property type="project" value="RHEA"/>
</dbReference>
<dbReference type="Pfam" id="PF01625">
    <property type="entry name" value="PMSR"/>
    <property type="match status" value="1"/>
</dbReference>
<dbReference type="STRING" id="824.CGRAC_1400"/>
<comment type="catalytic activity">
    <reaction evidence="6 10">
        <text>L-methionyl-[protein] + [thioredoxin]-disulfide + H2O = L-methionyl-(S)-S-oxide-[protein] + [thioredoxin]-dithiol</text>
        <dbReference type="Rhea" id="RHEA:14217"/>
        <dbReference type="Rhea" id="RHEA-COMP:10698"/>
        <dbReference type="Rhea" id="RHEA-COMP:10700"/>
        <dbReference type="Rhea" id="RHEA-COMP:12313"/>
        <dbReference type="Rhea" id="RHEA-COMP:12315"/>
        <dbReference type="ChEBI" id="CHEBI:15377"/>
        <dbReference type="ChEBI" id="CHEBI:16044"/>
        <dbReference type="ChEBI" id="CHEBI:29950"/>
        <dbReference type="ChEBI" id="CHEBI:44120"/>
        <dbReference type="ChEBI" id="CHEBI:50058"/>
        <dbReference type="EC" id="1.8.4.11"/>
    </reaction>
</comment>
<comment type="catalytic activity">
    <reaction evidence="8 10">
        <text>[thioredoxin]-disulfide + L-methionine + H2O = L-methionine (S)-S-oxide + [thioredoxin]-dithiol</text>
        <dbReference type="Rhea" id="RHEA:19993"/>
        <dbReference type="Rhea" id="RHEA-COMP:10698"/>
        <dbReference type="Rhea" id="RHEA-COMP:10700"/>
        <dbReference type="ChEBI" id="CHEBI:15377"/>
        <dbReference type="ChEBI" id="CHEBI:29950"/>
        <dbReference type="ChEBI" id="CHEBI:50058"/>
        <dbReference type="ChEBI" id="CHEBI:57844"/>
        <dbReference type="ChEBI" id="CHEBI:58772"/>
        <dbReference type="EC" id="1.8.4.11"/>
    </reaction>
</comment>
<evidence type="ECO:0000256" key="11">
    <source>
        <dbReference type="SAM" id="SignalP"/>
    </source>
</evidence>
<dbReference type="SUPFAM" id="SSF55068">
    <property type="entry name" value="Peptide methionine sulfoxide reductase"/>
    <property type="match status" value="1"/>
</dbReference>
<evidence type="ECO:0000256" key="9">
    <source>
        <dbReference type="HAMAP-Rule" id="MF_01400"/>
    </source>
</evidence>
<evidence type="ECO:0000256" key="10">
    <source>
        <dbReference type="HAMAP-Rule" id="MF_01401"/>
    </source>
</evidence>
<keyword evidence="3 9" id="KW-0560">Oxidoreductase</keyword>
<dbReference type="InterPro" id="IPR002579">
    <property type="entry name" value="Met_Sox_Rdtase_MsrB_dom"/>
</dbReference>
<evidence type="ECO:0000256" key="7">
    <source>
        <dbReference type="ARBA" id="ARBA00048488"/>
    </source>
</evidence>
<dbReference type="NCBIfam" id="TIGR00401">
    <property type="entry name" value="msrA"/>
    <property type="match status" value="1"/>
</dbReference>
<dbReference type="EC" id="1.8.4.12" evidence="9"/>
<comment type="caution">
    <text evidence="13">The sequence shown here is derived from an EMBL/GenBank/DDBJ whole genome shotgun (WGS) entry which is preliminary data.</text>
</comment>
<evidence type="ECO:0000256" key="3">
    <source>
        <dbReference type="ARBA" id="ARBA00023002"/>
    </source>
</evidence>
<dbReference type="HAMAP" id="MF_01401">
    <property type="entry name" value="MsrA"/>
    <property type="match status" value="1"/>
</dbReference>
<evidence type="ECO:0000256" key="2">
    <source>
        <dbReference type="ARBA" id="ARBA00011017"/>
    </source>
</evidence>
<name>C8PLA5_9BACT</name>
<feature type="active site" evidence="10">
    <location>
        <position position="54"/>
    </location>
</feature>
<sequence>MKISKVLICLFALAAGYLVALNAADGGSAADANFKVKGGGMNANVKEIYLAGGCFWGMEAYFKQLDGVVATQVGYANGKSDKASYEGLHSSDHAETLMLKFDANVISEPEILAHYFRIIDPFSIDKQGNDRGRQYRTGIYYADEASGELARFFIAAQQAKFKEKIAVEVAPLKNFVRAEEYHQDYLGKNPGGYCHIDLRLAKKPLEDDEKFKVQSKEELKKNLTELQYQVTQEKATERPFSSEYDKNYKKGIYIDIVSKKPLFSSTDKFDAGCGWPSFSKPITTDAIAYAQDDSHGMQRVEVSSRVGGSHLGHVFDDGPREKGGMRYCINGASLKFIPLEEMDALGYGDYKIYVE</sequence>
<proteinExistence type="inferred from homology"/>
<dbReference type="RefSeq" id="WP_005873192.1">
    <property type="nucleotide sequence ID" value="NZ_ACYG01000032.1"/>
</dbReference>
<reference evidence="13 14" key="1">
    <citation type="submission" date="2009-07" db="EMBL/GenBank/DDBJ databases">
        <authorList>
            <person name="Madupu R."/>
            <person name="Sebastian Y."/>
            <person name="Durkin A.S."/>
            <person name="Torralba M."/>
            <person name="Methe B."/>
            <person name="Sutton G.G."/>
            <person name="Strausberg R.L."/>
            <person name="Nelson K.E."/>
        </authorList>
    </citation>
    <scope>NUCLEOTIDE SEQUENCE [LARGE SCALE GENOMIC DNA]</scope>
    <source>
        <strain evidence="13 14">RM3268</strain>
    </source>
</reference>
<dbReference type="NCBIfam" id="TIGR00357">
    <property type="entry name" value="peptide-methionine (R)-S-oxide reductase MsrB"/>
    <property type="match status" value="1"/>
</dbReference>
<accession>C8PLA5</accession>
<dbReference type="InterPro" id="IPR028427">
    <property type="entry name" value="Met_Sox_Rdtase_MsrB"/>
</dbReference>
<dbReference type="eggNOG" id="COG0225">
    <property type="taxonomic scope" value="Bacteria"/>
</dbReference>
<dbReference type="GO" id="GO:0005737">
    <property type="term" value="C:cytoplasm"/>
    <property type="evidence" value="ECO:0007669"/>
    <property type="project" value="TreeGrafter"/>
</dbReference>
<evidence type="ECO:0000256" key="4">
    <source>
        <dbReference type="ARBA" id="ARBA00023268"/>
    </source>
</evidence>
<dbReference type="HAMAP" id="MF_01400">
    <property type="entry name" value="MsrB"/>
    <property type="match status" value="1"/>
</dbReference>
<dbReference type="Proteomes" id="UP000005709">
    <property type="component" value="Unassembled WGS sequence"/>
</dbReference>
<evidence type="ECO:0000256" key="8">
    <source>
        <dbReference type="ARBA" id="ARBA00048782"/>
    </source>
</evidence>
<dbReference type="Gene3D" id="3.30.1060.10">
    <property type="entry name" value="Peptide methionine sulphoxide reductase MsrA"/>
    <property type="match status" value="1"/>
</dbReference>
<dbReference type="GO" id="GO:0030091">
    <property type="term" value="P:protein repair"/>
    <property type="evidence" value="ECO:0007669"/>
    <property type="project" value="InterPro"/>
</dbReference>
<feature type="signal peptide" evidence="11">
    <location>
        <begin position="1"/>
        <end position="20"/>
    </location>
</feature>
<gene>
    <name evidence="9 13" type="primary">msrB</name>
    <name evidence="10" type="synonym">msrA</name>
    <name evidence="13" type="ORF">CAMGR0001_1914</name>
</gene>
<evidence type="ECO:0000313" key="13">
    <source>
        <dbReference type="EMBL" id="EEV16217.1"/>
    </source>
</evidence>
<evidence type="ECO:0000256" key="6">
    <source>
        <dbReference type="ARBA" id="ARBA00047806"/>
    </source>
</evidence>
<comment type="function">
    <text evidence="5 10">Has an important function as a repair enzyme for proteins that have been inactivated by oxidation. Catalyzes the reversible oxidation-reduction of methionine sulfoxide in proteins to methionine.</text>
</comment>
<dbReference type="FunFam" id="2.170.150.20:FF:000003">
    <property type="entry name" value="Peptide methionine sulfoxide reductase MsrB"/>
    <property type="match status" value="1"/>
</dbReference>
<comment type="similarity">
    <text evidence="9">Belongs to the MsrB Met sulfoxide reductase family.</text>
</comment>
<feature type="active site" description="Nucleophile" evidence="9">
    <location>
        <position position="328"/>
    </location>
</feature>
<dbReference type="OrthoDB" id="4174719at2"/>
<comment type="similarity">
    <text evidence="2">In the N-terminal section; belongs to the MsrA Met sulfoxide reductase family.</text>
</comment>
<evidence type="ECO:0000256" key="5">
    <source>
        <dbReference type="ARBA" id="ARBA00024679"/>
    </source>
</evidence>
<dbReference type="PROSITE" id="PS51790">
    <property type="entry name" value="MSRB"/>
    <property type="match status" value="1"/>
</dbReference>
<keyword evidence="11" id="KW-0732">Signal</keyword>
<dbReference type="Pfam" id="PF01641">
    <property type="entry name" value="SelR"/>
    <property type="match status" value="1"/>
</dbReference>
<comment type="similarity">
    <text evidence="10">Belongs to the MsrA Met sulfoxide reductase family.</text>
</comment>
<evidence type="ECO:0000256" key="1">
    <source>
        <dbReference type="ARBA" id="ARBA00008076"/>
    </source>
</evidence>